<accession>A0A0G0T2B7</accession>
<sequence length="40" mass="4723">EQLQSYLESLPELENFTIEFNPSFIKTVPSLVDRINIELR</sequence>
<dbReference type="EMBL" id="LBXO01000045">
    <property type="protein sequence ID" value="KKR31992.1"/>
    <property type="molecule type" value="Genomic_DNA"/>
</dbReference>
<gene>
    <name evidence="1" type="ORF">UT64_C0045G0001</name>
</gene>
<protein>
    <submittedName>
        <fullName evidence="1">Uncharacterized protein</fullName>
    </submittedName>
</protein>
<reference evidence="1 2" key="1">
    <citation type="journal article" date="2015" name="Nature">
        <title>rRNA introns, odd ribosomes, and small enigmatic genomes across a large radiation of phyla.</title>
        <authorList>
            <person name="Brown C.T."/>
            <person name="Hug L.A."/>
            <person name="Thomas B.C."/>
            <person name="Sharon I."/>
            <person name="Castelle C.J."/>
            <person name="Singh A."/>
            <person name="Wilkins M.J."/>
            <person name="Williams K.H."/>
            <person name="Banfield J.F."/>
        </authorList>
    </citation>
    <scope>NUCLEOTIDE SEQUENCE [LARGE SCALE GENOMIC DNA]</scope>
</reference>
<dbReference type="Proteomes" id="UP000034137">
    <property type="component" value="Unassembled WGS sequence"/>
</dbReference>
<organism evidence="1 2">
    <name type="scientific">Candidatus Falkowbacteria bacterium GW2011_GWF2_39_8</name>
    <dbReference type="NCBI Taxonomy" id="1618642"/>
    <lineage>
        <taxon>Bacteria</taxon>
        <taxon>Candidatus Falkowiibacteriota</taxon>
    </lineage>
</organism>
<feature type="non-terminal residue" evidence="1">
    <location>
        <position position="1"/>
    </location>
</feature>
<evidence type="ECO:0000313" key="2">
    <source>
        <dbReference type="Proteomes" id="UP000034137"/>
    </source>
</evidence>
<dbReference type="AlphaFoldDB" id="A0A0G0T2B7"/>
<comment type="caution">
    <text evidence="1">The sequence shown here is derived from an EMBL/GenBank/DDBJ whole genome shotgun (WGS) entry which is preliminary data.</text>
</comment>
<proteinExistence type="predicted"/>
<evidence type="ECO:0000313" key="1">
    <source>
        <dbReference type="EMBL" id="KKR31992.1"/>
    </source>
</evidence>
<name>A0A0G0T2B7_9BACT</name>